<accession>A0A0G1WNM8</accession>
<sequence length="90" mass="10087">MNGLEKDVPHEWWIITAESDVMNCVRRMHVPGKILVAEQAKHGTEAMFHLKYTGSPDGDYDFHTTLDAFRAMGARVSGVLPAQKTPPEHN</sequence>
<comment type="caution">
    <text evidence="1">The sequence shown here is derived from an EMBL/GenBank/DDBJ whole genome shotgun (WGS) entry which is preliminary data.</text>
</comment>
<evidence type="ECO:0000313" key="2">
    <source>
        <dbReference type="Proteomes" id="UP000034201"/>
    </source>
</evidence>
<dbReference type="Proteomes" id="UP000034201">
    <property type="component" value="Unassembled WGS sequence"/>
</dbReference>
<dbReference type="AlphaFoldDB" id="A0A0G1WNM8"/>
<reference evidence="1 2" key="1">
    <citation type="journal article" date="2015" name="Nature">
        <title>rRNA introns, odd ribosomes, and small enigmatic genomes across a large radiation of phyla.</title>
        <authorList>
            <person name="Brown C.T."/>
            <person name="Hug L.A."/>
            <person name="Thomas B.C."/>
            <person name="Sharon I."/>
            <person name="Castelle C.J."/>
            <person name="Singh A."/>
            <person name="Wilkins M.J."/>
            <person name="Williams K.H."/>
            <person name="Banfield J.F."/>
        </authorList>
    </citation>
    <scope>NUCLEOTIDE SEQUENCE [LARGE SCALE GENOMIC DNA]</scope>
</reference>
<dbReference type="EMBL" id="LCQQ01000035">
    <property type="protein sequence ID" value="KKW20401.1"/>
    <property type="molecule type" value="Genomic_DNA"/>
</dbReference>
<protein>
    <submittedName>
        <fullName evidence="1">Uncharacterized protein</fullName>
    </submittedName>
</protein>
<evidence type="ECO:0000313" key="1">
    <source>
        <dbReference type="EMBL" id="KKW20401.1"/>
    </source>
</evidence>
<proteinExistence type="predicted"/>
<organism evidence="1 2">
    <name type="scientific">Candidatus Adlerbacteria bacterium GW2011_GWC1_50_9</name>
    <dbReference type="NCBI Taxonomy" id="1618608"/>
    <lineage>
        <taxon>Bacteria</taxon>
        <taxon>Candidatus Adleribacteriota</taxon>
    </lineage>
</organism>
<gene>
    <name evidence="1" type="ORF">UY61_C0035G0019</name>
</gene>
<name>A0A0G1WNM8_9BACT</name>